<organism evidence="1 2">
    <name type="scientific">Psilocybe cyanescens</name>
    <dbReference type="NCBI Taxonomy" id="93625"/>
    <lineage>
        <taxon>Eukaryota</taxon>
        <taxon>Fungi</taxon>
        <taxon>Dikarya</taxon>
        <taxon>Basidiomycota</taxon>
        <taxon>Agaricomycotina</taxon>
        <taxon>Agaricomycetes</taxon>
        <taxon>Agaricomycetidae</taxon>
        <taxon>Agaricales</taxon>
        <taxon>Agaricineae</taxon>
        <taxon>Strophariaceae</taxon>
        <taxon>Psilocybe</taxon>
    </lineage>
</organism>
<evidence type="ECO:0000313" key="1">
    <source>
        <dbReference type="EMBL" id="PPQ84559.1"/>
    </source>
</evidence>
<dbReference type="EMBL" id="NHYD01002847">
    <property type="protein sequence ID" value="PPQ84559.1"/>
    <property type="molecule type" value="Genomic_DNA"/>
</dbReference>
<dbReference type="AlphaFoldDB" id="A0A409X1H8"/>
<sequence>MSLPEKRKIFAFNYKKLATAYASLHNFRATITTEESEEGDPNEPLDIALLDTVLSQLQLTLSEPQVDDDDLAKLAITSSGHCLQPKPNFKEALTATTSLGENEFWSSEGFHRHLDMLENMMPNVNETSARSWIDTFFYRVCAMLPKDRHMVLNMEHHVLSKTDKTSHRTIHRPSGYTGYTVVVADADTSQGKSR</sequence>
<evidence type="ECO:0000313" key="2">
    <source>
        <dbReference type="Proteomes" id="UP000283269"/>
    </source>
</evidence>
<protein>
    <submittedName>
        <fullName evidence="1">Uncharacterized protein</fullName>
    </submittedName>
</protein>
<keyword evidence="2" id="KW-1185">Reference proteome</keyword>
<name>A0A409X1H8_PSICY</name>
<dbReference type="OrthoDB" id="2720314at2759"/>
<comment type="caution">
    <text evidence="1">The sequence shown here is derived from an EMBL/GenBank/DDBJ whole genome shotgun (WGS) entry which is preliminary data.</text>
</comment>
<accession>A0A409X1H8</accession>
<dbReference type="Proteomes" id="UP000283269">
    <property type="component" value="Unassembled WGS sequence"/>
</dbReference>
<gene>
    <name evidence="1" type="ORF">CVT25_007641</name>
</gene>
<dbReference type="InParanoid" id="A0A409X1H8"/>
<proteinExistence type="predicted"/>
<reference evidence="1 2" key="1">
    <citation type="journal article" date="2018" name="Evol. Lett.">
        <title>Horizontal gene cluster transfer increased hallucinogenic mushroom diversity.</title>
        <authorList>
            <person name="Reynolds H.T."/>
            <person name="Vijayakumar V."/>
            <person name="Gluck-Thaler E."/>
            <person name="Korotkin H.B."/>
            <person name="Matheny P.B."/>
            <person name="Slot J.C."/>
        </authorList>
    </citation>
    <scope>NUCLEOTIDE SEQUENCE [LARGE SCALE GENOMIC DNA]</scope>
    <source>
        <strain evidence="1 2">2631</strain>
    </source>
</reference>